<dbReference type="KEGG" id="shi:Shel_17190"/>
<name>C7N753_SLAHD</name>
<evidence type="ECO:0000313" key="4">
    <source>
        <dbReference type="EMBL" id="ACV22738.1"/>
    </source>
</evidence>
<reference evidence="4 5" key="1">
    <citation type="journal article" date="2009" name="Stand. Genomic Sci.">
        <title>Complete genome sequence of Slackia heliotrinireducens type strain (RHS 1).</title>
        <authorList>
            <person name="Pukall R."/>
            <person name="Lapidus A."/>
            <person name="Nolan M."/>
            <person name="Copeland A."/>
            <person name="Glavina Del Rio T."/>
            <person name="Lucas S."/>
            <person name="Chen F."/>
            <person name="Tice H."/>
            <person name="Cheng J.F."/>
            <person name="Chertkov O."/>
            <person name="Bruce D."/>
            <person name="Goodwin L."/>
            <person name="Kuske C."/>
            <person name="Brettin T."/>
            <person name="Detter J.C."/>
            <person name="Han C."/>
            <person name="Pitluck S."/>
            <person name="Pati A."/>
            <person name="Mavrommatis K."/>
            <person name="Ivanova N."/>
            <person name="Ovchinnikova G."/>
            <person name="Chen A."/>
            <person name="Palaniappan K."/>
            <person name="Schneider S."/>
            <person name="Rohde M."/>
            <person name="Chain P."/>
            <person name="D'haeseleer P."/>
            <person name="Goker M."/>
            <person name="Bristow J."/>
            <person name="Eisen J.A."/>
            <person name="Markowitz V."/>
            <person name="Kyrpides N.C."/>
            <person name="Klenk H.P."/>
            <person name="Hugenholtz P."/>
        </authorList>
    </citation>
    <scope>NUCLEOTIDE SEQUENCE [LARGE SCALE GENOMIC DNA]</scope>
    <source>
        <strain evidence="5">ATCC 29202 / DSM 20476 / NCTC 11029 / RHS 1</strain>
    </source>
</reference>
<dbReference type="Gene3D" id="3.20.20.10">
    <property type="entry name" value="Alanine racemase"/>
    <property type="match status" value="1"/>
</dbReference>
<dbReference type="Pfam" id="PF02784">
    <property type="entry name" value="Orn_Arg_deC_N"/>
    <property type="match status" value="1"/>
</dbReference>
<dbReference type="GO" id="GO:0008836">
    <property type="term" value="F:diaminopimelate decarboxylase activity"/>
    <property type="evidence" value="ECO:0007669"/>
    <property type="project" value="TreeGrafter"/>
</dbReference>
<feature type="domain" description="Orn/DAP/Arg decarboxylase 2 N-terminal" evidence="3">
    <location>
        <begin position="25"/>
        <end position="253"/>
    </location>
</feature>
<comment type="cofactor">
    <cofactor evidence="1">
        <name>pyridoxal 5'-phosphate</name>
        <dbReference type="ChEBI" id="CHEBI:597326"/>
    </cofactor>
</comment>
<evidence type="ECO:0000256" key="1">
    <source>
        <dbReference type="ARBA" id="ARBA00001933"/>
    </source>
</evidence>
<dbReference type="PANTHER" id="PTHR43727:SF2">
    <property type="entry name" value="GROUP IV DECARBOXYLASE"/>
    <property type="match status" value="1"/>
</dbReference>
<dbReference type="Gene3D" id="2.40.37.10">
    <property type="entry name" value="Lyase, Ornithine Decarboxylase, Chain A, domain 1"/>
    <property type="match status" value="1"/>
</dbReference>
<evidence type="ECO:0000256" key="2">
    <source>
        <dbReference type="ARBA" id="ARBA00022898"/>
    </source>
</evidence>
<dbReference type="Proteomes" id="UP000002026">
    <property type="component" value="Chromosome"/>
</dbReference>
<gene>
    <name evidence="4" type="ordered locus">Shel_17190</name>
</gene>
<dbReference type="AlphaFoldDB" id="C7N753"/>
<dbReference type="HOGENOM" id="CLU_026444_0_3_11"/>
<dbReference type="SUPFAM" id="SSF50621">
    <property type="entry name" value="Alanine racemase C-terminal domain-like"/>
    <property type="match status" value="1"/>
</dbReference>
<organism evidence="4 5">
    <name type="scientific">Slackia heliotrinireducens (strain ATCC 29202 / DSM 20476 / NCTC 11029 / RHS 1)</name>
    <name type="common">Peptococcus heliotrinreducens</name>
    <dbReference type="NCBI Taxonomy" id="471855"/>
    <lineage>
        <taxon>Bacteria</taxon>
        <taxon>Bacillati</taxon>
        <taxon>Actinomycetota</taxon>
        <taxon>Coriobacteriia</taxon>
        <taxon>Eggerthellales</taxon>
        <taxon>Eggerthellaceae</taxon>
        <taxon>Slackia</taxon>
    </lineage>
</organism>
<dbReference type="SUPFAM" id="SSF51419">
    <property type="entry name" value="PLP-binding barrel"/>
    <property type="match status" value="1"/>
</dbReference>
<keyword evidence="2" id="KW-0663">Pyridoxal phosphate</keyword>
<dbReference type="eggNOG" id="COG0019">
    <property type="taxonomic scope" value="Bacteria"/>
</dbReference>
<dbReference type="PANTHER" id="PTHR43727">
    <property type="entry name" value="DIAMINOPIMELATE DECARBOXYLASE"/>
    <property type="match status" value="1"/>
</dbReference>
<dbReference type="InterPro" id="IPR029066">
    <property type="entry name" value="PLP-binding_barrel"/>
</dbReference>
<dbReference type="EMBL" id="CP001684">
    <property type="protein sequence ID" value="ACV22738.1"/>
    <property type="molecule type" value="Genomic_DNA"/>
</dbReference>
<dbReference type="GO" id="GO:0009089">
    <property type="term" value="P:lysine biosynthetic process via diaminopimelate"/>
    <property type="evidence" value="ECO:0007669"/>
    <property type="project" value="TreeGrafter"/>
</dbReference>
<dbReference type="STRING" id="471855.Shel_17190"/>
<dbReference type="InterPro" id="IPR022644">
    <property type="entry name" value="De-COase2_N"/>
</dbReference>
<evidence type="ECO:0000313" key="5">
    <source>
        <dbReference type="Proteomes" id="UP000002026"/>
    </source>
</evidence>
<keyword evidence="5" id="KW-1185">Reference proteome</keyword>
<proteinExistence type="predicted"/>
<protein>
    <submittedName>
        <fullName evidence="4">Diaminopimelate decarboxylase</fullName>
    </submittedName>
</protein>
<evidence type="ECO:0000259" key="3">
    <source>
        <dbReference type="Pfam" id="PF02784"/>
    </source>
</evidence>
<dbReference type="InterPro" id="IPR009006">
    <property type="entry name" value="Ala_racemase/Decarboxylase_C"/>
</dbReference>
<accession>C7N753</accession>
<sequence length="395" mass="44123">METSELRAIAQDYGTPSYVFDLEAFRNRLRECQAIVGPEVHLCFAMKANPWLINAAAQVASKLEVCSPGELDLCERANINPDQIVYSGVNKEICDITHAIEYGAGVLTAESLLHVEYIDQVAREHNLVVDVLPRLNAGSQFGMSKDELLWLVDNRDRFPGLKLVGIHYFVYTQRLKLKHQRKEMAMLSDLIDELANEHDFVVERLEYGPGLGVPYFMDDDFSDDLLPIREIADDLRALAAKTELTIEMGRFFASPCGTYFTKAMDLKSNKGTNYAILDGGMHHITYFGQMMGMHVPPIVNLTREAEDRESEVAEWCLCGSLCTVNDVLVRAVELDSLQRGDVLAFGRCGAYAVTEGVSLFLSRRLPRVLLREADGSVVLARDFIESSQFNGLAVG</sequence>
<dbReference type="RefSeq" id="WP_012798840.1">
    <property type="nucleotide sequence ID" value="NC_013165.1"/>
</dbReference>